<dbReference type="InterPro" id="IPR007337">
    <property type="entry name" value="RelB/DinJ"/>
</dbReference>
<dbReference type="Pfam" id="PF04221">
    <property type="entry name" value="RelB"/>
    <property type="match status" value="1"/>
</dbReference>
<dbReference type="Proteomes" id="UP000319478">
    <property type="component" value="Unassembled WGS sequence"/>
</dbReference>
<comment type="caution">
    <text evidence="1">The sequence shown here is derived from an EMBL/GenBank/DDBJ whole genome shotgun (WGS) entry which is preliminary data.</text>
</comment>
<gene>
    <name evidence="1" type="ORF">GHA01_24570</name>
</gene>
<dbReference type="RefSeq" id="WP_048859110.1">
    <property type="nucleotide sequence ID" value="NZ_BJNN01000127.1"/>
</dbReference>
<organism evidence="1 2">
    <name type="scientific">Novacetimonas hansenii</name>
    <name type="common">Komagataeibacter hansenii</name>
    <dbReference type="NCBI Taxonomy" id="436"/>
    <lineage>
        <taxon>Bacteria</taxon>
        <taxon>Pseudomonadati</taxon>
        <taxon>Pseudomonadota</taxon>
        <taxon>Alphaproteobacteria</taxon>
        <taxon>Acetobacterales</taxon>
        <taxon>Acetobacteraceae</taxon>
        <taxon>Novacetimonas</taxon>
    </lineage>
</organism>
<accession>A0ABQ0SH62</accession>
<keyword evidence="2" id="KW-1185">Reference proteome</keyword>
<protein>
    <submittedName>
        <fullName evidence="1">Uncharacterized protein</fullName>
    </submittedName>
</protein>
<sequence length="95" mass="10566">MPTTTTSTGSREKTQISMVVDKAVKDKAYENLKQAGLKPSDIFRDVLHYIATTGEPPIKKELLSAEDRELLIEAKKVLANPGKITRVKIDDLDKL</sequence>
<reference evidence="1 2" key="1">
    <citation type="submission" date="2019-06" db="EMBL/GenBank/DDBJ databases">
        <title>Whole genome shotgun sequence of Komagataeibacter hansenii NBRC 14820.</title>
        <authorList>
            <person name="Hosoyama A."/>
            <person name="Uohara A."/>
            <person name="Ohji S."/>
            <person name="Ichikawa N."/>
        </authorList>
    </citation>
    <scope>NUCLEOTIDE SEQUENCE [LARGE SCALE GENOMIC DNA]</scope>
    <source>
        <strain evidence="1 2">NBRC 14820</strain>
    </source>
</reference>
<proteinExistence type="predicted"/>
<name>A0ABQ0SH62_NOVHA</name>
<evidence type="ECO:0000313" key="1">
    <source>
        <dbReference type="EMBL" id="GEC64608.1"/>
    </source>
</evidence>
<dbReference type="InterPro" id="IPR013321">
    <property type="entry name" value="Arc_rbn_hlx_hlx"/>
</dbReference>
<evidence type="ECO:0000313" key="2">
    <source>
        <dbReference type="Proteomes" id="UP000319478"/>
    </source>
</evidence>
<dbReference type="EMBL" id="BJNN01000127">
    <property type="protein sequence ID" value="GEC64608.1"/>
    <property type="molecule type" value="Genomic_DNA"/>
</dbReference>
<dbReference type="Gene3D" id="1.10.1220.10">
    <property type="entry name" value="Met repressor-like"/>
    <property type="match status" value="1"/>
</dbReference>